<name>A0A6A4W5K6_AMPAM</name>
<keyword evidence="3" id="KW-0433">Leucine-rich repeat</keyword>
<keyword evidence="5 11" id="KW-0732">Signal</keyword>
<dbReference type="InterPro" id="IPR003591">
    <property type="entry name" value="Leu-rich_rpt_typical-subtyp"/>
</dbReference>
<dbReference type="FunFam" id="3.80.10.10:FF:000770">
    <property type="entry name" value="Uncharacterized protein"/>
    <property type="match status" value="1"/>
</dbReference>
<gene>
    <name evidence="13" type="primary">Cpn2_1</name>
    <name evidence="13" type="ORF">FJT64_025288</name>
</gene>
<keyword evidence="6" id="KW-0677">Repeat</keyword>
<proteinExistence type="inferred from homology"/>
<comment type="subcellular location">
    <subcellularLocation>
        <location evidence="1">Membrane</location>
        <topology evidence="1">Single-pass type I membrane protein</topology>
    </subcellularLocation>
</comment>
<dbReference type="PANTHER" id="PTHR45773">
    <property type="entry name" value="SLIT AND NTRK-LIKE PROTEIN 4-RELATED"/>
    <property type="match status" value="1"/>
</dbReference>
<evidence type="ECO:0000256" key="7">
    <source>
        <dbReference type="ARBA" id="ARBA00022989"/>
    </source>
</evidence>
<dbReference type="SMART" id="SM00082">
    <property type="entry name" value="LRRCT"/>
    <property type="match status" value="1"/>
</dbReference>
<evidence type="ECO:0000256" key="5">
    <source>
        <dbReference type="ARBA" id="ARBA00022729"/>
    </source>
</evidence>
<keyword evidence="8 10" id="KW-0472">Membrane</keyword>
<dbReference type="InterPro" id="IPR032675">
    <property type="entry name" value="LRR_dom_sf"/>
</dbReference>
<dbReference type="PRINTS" id="PR00019">
    <property type="entry name" value="LEURICHRPT"/>
</dbReference>
<feature type="transmembrane region" description="Helical" evidence="10">
    <location>
        <begin position="430"/>
        <end position="453"/>
    </location>
</feature>
<sequence length="508" mass="55638">MPRGRSSLLLLPLAALLSAAAAFCPPRCECDDITLTADCTGAQLDSFPITLNPRLRRLILVDNAIRRLDTSMVSSYTHLEFLDMRRNGMLSVQANSFERQQRLLELRLGQNQLGQLEEGVFNGLRRLRVLDLSANQLREVPDDALRPLQMLTDLDLSENRLAALSRDALSGAVSLRWLSLASNLLTAVPTEALQQLSQLDDLSLAGNSIERLSAGELGRAAPALTQLSLAGNRIAPLPGGVFDGLAGLRQLNVADIGLDSADEETFAGLDRLEELHLSGNPLSRLGPAPLERLHRLTLLSVRACPGLNTIEPDTFKHNLALATLRLEENPNLTELPDKLLLFLPLLRSLSLHANSLSSLTESTADWRNLAADLGGNPWRCDCALRWLAELPPEVNISGAICAAPDRLRGSSVRGLSAEDLDCGAADSSSVGLVIGLSVGAAVLLLALAVGACYRYRRRLHKMFKVLPWRERVGLKRKQEPYHRGQTYYCHDMYDPIHPRDKPIPVTEL</sequence>
<evidence type="ECO:0000256" key="4">
    <source>
        <dbReference type="ARBA" id="ARBA00022692"/>
    </source>
</evidence>
<evidence type="ECO:0000256" key="2">
    <source>
        <dbReference type="ARBA" id="ARBA00010439"/>
    </source>
</evidence>
<dbReference type="Pfam" id="PF13855">
    <property type="entry name" value="LRR_8"/>
    <property type="match status" value="2"/>
</dbReference>
<evidence type="ECO:0000256" key="8">
    <source>
        <dbReference type="ARBA" id="ARBA00023136"/>
    </source>
</evidence>
<keyword evidence="13" id="KW-0121">Carboxypeptidase</keyword>
<accession>A0A6A4W5K6</accession>
<evidence type="ECO:0000256" key="9">
    <source>
        <dbReference type="ARBA" id="ARBA00023180"/>
    </source>
</evidence>
<dbReference type="GO" id="GO:0004180">
    <property type="term" value="F:carboxypeptidase activity"/>
    <property type="evidence" value="ECO:0007669"/>
    <property type="project" value="UniProtKB-KW"/>
</dbReference>
<keyword evidence="9" id="KW-0325">Glycoprotein</keyword>
<dbReference type="SMART" id="SM00369">
    <property type="entry name" value="LRR_TYP"/>
    <property type="match status" value="8"/>
</dbReference>
<dbReference type="PANTHER" id="PTHR45773:SF5">
    <property type="entry name" value="SLIT AND NTRK-LIKE PROTEIN 5"/>
    <property type="match status" value="1"/>
</dbReference>
<dbReference type="Gene3D" id="3.80.10.10">
    <property type="entry name" value="Ribonuclease Inhibitor"/>
    <property type="match status" value="2"/>
</dbReference>
<dbReference type="InterPro" id="IPR000483">
    <property type="entry name" value="Cys-rich_flank_reg_C"/>
</dbReference>
<keyword evidence="4 10" id="KW-0812">Transmembrane</keyword>
<dbReference type="Proteomes" id="UP000440578">
    <property type="component" value="Unassembled WGS sequence"/>
</dbReference>
<comment type="caution">
    <text evidence="13">The sequence shown here is derived from an EMBL/GenBank/DDBJ whole genome shotgun (WGS) entry which is preliminary data.</text>
</comment>
<dbReference type="GO" id="GO:0016020">
    <property type="term" value="C:membrane"/>
    <property type="evidence" value="ECO:0007669"/>
    <property type="project" value="UniProtKB-SubCell"/>
</dbReference>
<dbReference type="AlphaFoldDB" id="A0A6A4W5K6"/>
<keyword evidence="7 10" id="KW-1133">Transmembrane helix</keyword>
<feature type="domain" description="LRRCT" evidence="12">
    <location>
        <begin position="376"/>
        <end position="423"/>
    </location>
</feature>
<reference evidence="13 14" key="1">
    <citation type="submission" date="2019-07" db="EMBL/GenBank/DDBJ databases">
        <title>Draft genome assembly of a fouling barnacle, Amphibalanus amphitrite (Darwin, 1854): The first reference genome for Thecostraca.</title>
        <authorList>
            <person name="Kim W."/>
        </authorList>
    </citation>
    <scope>NUCLEOTIDE SEQUENCE [LARGE SCALE GENOMIC DNA]</scope>
    <source>
        <strain evidence="13">SNU_AA5</strain>
        <tissue evidence="13">Soma without cirri and trophi</tissue>
    </source>
</reference>
<dbReference type="InterPro" id="IPR001611">
    <property type="entry name" value="Leu-rich_rpt"/>
</dbReference>
<dbReference type="GO" id="GO:0007409">
    <property type="term" value="P:axonogenesis"/>
    <property type="evidence" value="ECO:0007669"/>
    <property type="project" value="TreeGrafter"/>
</dbReference>
<protein>
    <submittedName>
        <fullName evidence="13">Carboxypeptidase N subunit 2</fullName>
    </submittedName>
</protein>
<evidence type="ECO:0000313" key="14">
    <source>
        <dbReference type="Proteomes" id="UP000440578"/>
    </source>
</evidence>
<keyword evidence="13" id="KW-0378">Hydrolase</keyword>
<feature type="signal peptide" evidence="11">
    <location>
        <begin position="1"/>
        <end position="22"/>
    </location>
</feature>
<evidence type="ECO:0000256" key="3">
    <source>
        <dbReference type="ARBA" id="ARBA00022614"/>
    </source>
</evidence>
<evidence type="ECO:0000313" key="13">
    <source>
        <dbReference type="EMBL" id="KAF0302606.1"/>
    </source>
</evidence>
<keyword evidence="13" id="KW-0645">Protease</keyword>
<keyword evidence="14" id="KW-1185">Reference proteome</keyword>
<dbReference type="EMBL" id="VIIS01001041">
    <property type="protein sequence ID" value="KAF0302606.1"/>
    <property type="molecule type" value="Genomic_DNA"/>
</dbReference>
<feature type="chain" id="PRO_5025559110" evidence="11">
    <location>
        <begin position="23"/>
        <end position="508"/>
    </location>
</feature>
<evidence type="ECO:0000256" key="1">
    <source>
        <dbReference type="ARBA" id="ARBA00004479"/>
    </source>
</evidence>
<organism evidence="13 14">
    <name type="scientific">Amphibalanus amphitrite</name>
    <name type="common">Striped barnacle</name>
    <name type="synonym">Balanus amphitrite</name>
    <dbReference type="NCBI Taxonomy" id="1232801"/>
    <lineage>
        <taxon>Eukaryota</taxon>
        <taxon>Metazoa</taxon>
        <taxon>Ecdysozoa</taxon>
        <taxon>Arthropoda</taxon>
        <taxon>Crustacea</taxon>
        <taxon>Multicrustacea</taxon>
        <taxon>Cirripedia</taxon>
        <taxon>Thoracica</taxon>
        <taxon>Thoracicalcarea</taxon>
        <taxon>Balanomorpha</taxon>
        <taxon>Balanoidea</taxon>
        <taxon>Balanidae</taxon>
        <taxon>Amphibalaninae</taxon>
        <taxon>Amphibalanus</taxon>
    </lineage>
</organism>
<evidence type="ECO:0000256" key="6">
    <source>
        <dbReference type="ARBA" id="ARBA00022737"/>
    </source>
</evidence>
<evidence type="ECO:0000256" key="10">
    <source>
        <dbReference type="SAM" id="Phobius"/>
    </source>
</evidence>
<evidence type="ECO:0000256" key="11">
    <source>
        <dbReference type="SAM" id="SignalP"/>
    </source>
</evidence>
<dbReference type="SUPFAM" id="SSF52058">
    <property type="entry name" value="L domain-like"/>
    <property type="match status" value="1"/>
</dbReference>
<dbReference type="GO" id="GO:0051965">
    <property type="term" value="P:positive regulation of synapse assembly"/>
    <property type="evidence" value="ECO:0007669"/>
    <property type="project" value="TreeGrafter"/>
</dbReference>
<dbReference type="OrthoDB" id="1055097at2759"/>
<evidence type="ECO:0000259" key="12">
    <source>
        <dbReference type="SMART" id="SM00082"/>
    </source>
</evidence>
<dbReference type="PROSITE" id="PS51450">
    <property type="entry name" value="LRR"/>
    <property type="match status" value="1"/>
</dbReference>
<comment type="similarity">
    <text evidence="2">Belongs to the SLITRK family.</text>
</comment>